<dbReference type="Proteomes" id="UP001224775">
    <property type="component" value="Unassembled WGS sequence"/>
</dbReference>
<dbReference type="InterPro" id="IPR002999">
    <property type="entry name" value="Tudor"/>
</dbReference>
<evidence type="ECO:0000259" key="2">
    <source>
        <dbReference type="SMART" id="SM00333"/>
    </source>
</evidence>
<evidence type="ECO:0000256" key="1">
    <source>
        <dbReference type="SAM" id="MobiDB-lite"/>
    </source>
</evidence>
<keyword evidence="4" id="KW-1185">Reference proteome</keyword>
<protein>
    <recommendedName>
        <fullName evidence="2">Tudor domain-containing protein</fullName>
    </recommendedName>
</protein>
<dbReference type="SMART" id="SM00333">
    <property type="entry name" value="TUDOR"/>
    <property type="match status" value="2"/>
</dbReference>
<name>A0AAD8XT55_9STRA</name>
<feature type="region of interest" description="Disordered" evidence="1">
    <location>
        <begin position="333"/>
        <end position="363"/>
    </location>
</feature>
<evidence type="ECO:0000313" key="4">
    <source>
        <dbReference type="Proteomes" id="UP001224775"/>
    </source>
</evidence>
<dbReference type="AlphaFoldDB" id="A0AAD8XT55"/>
<feature type="compositionally biased region" description="Polar residues" evidence="1">
    <location>
        <begin position="349"/>
        <end position="363"/>
    </location>
</feature>
<proteinExistence type="predicted"/>
<gene>
    <name evidence="3" type="ORF">QTG54_016478</name>
</gene>
<feature type="compositionally biased region" description="Basic and acidic residues" evidence="1">
    <location>
        <begin position="133"/>
        <end position="142"/>
    </location>
</feature>
<feature type="domain" description="Tudor" evidence="2">
    <location>
        <begin position="184"/>
        <end position="244"/>
    </location>
</feature>
<organism evidence="3 4">
    <name type="scientific">Skeletonema marinoi</name>
    <dbReference type="NCBI Taxonomy" id="267567"/>
    <lineage>
        <taxon>Eukaryota</taxon>
        <taxon>Sar</taxon>
        <taxon>Stramenopiles</taxon>
        <taxon>Ochrophyta</taxon>
        <taxon>Bacillariophyta</taxon>
        <taxon>Coscinodiscophyceae</taxon>
        <taxon>Thalassiosirophycidae</taxon>
        <taxon>Thalassiosirales</taxon>
        <taxon>Skeletonemataceae</taxon>
        <taxon>Skeletonema</taxon>
        <taxon>Skeletonema marinoi-dohrnii complex</taxon>
    </lineage>
</organism>
<reference evidence="3" key="1">
    <citation type="submission" date="2023-06" db="EMBL/GenBank/DDBJ databases">
        <title>Survivors Of The Sea: Transcriptome response of Skeletonema marinoi to long-term dormancy.</title>
        <authorList>
            <person name="Pinder M.I.M."/>
            <person name="Kourtchenko O."/>
            <person name="Robertson E.K."/>
            <person name="Larsson T."/>
            <person name="Maumus F."/>
            <person name="Osuna-Cruz C.M."/>
            <person name="Vancaester E."/>
            <person name="Stenow R."/>
            <person name="Vandepoele K."/>
            <person name="Ploug H."/>
            <person name="Bruchert V."/>
            <person name="Godhe A."/>
            <person name="Topel M."/>
        </authorList>
    </citation>
    <scope>NUCLEOTIDE SEQUENCE</scope>
    <source>
        <strain evidence="3">R05AC</strain>
    </source>
</reference>
<feature type="domain" description="Tudor" evidence="2">
    <location>
        <begin position="81"/>
        <end position="139"/>
    </location>
</feature>
<evidence type="ECO:0000313" key="3">
    <source>
        <dbReference type="EMBL" id="KAK1732940.1"/>
    </source>
</evidence>
<comment type="caution">
    <text evidence="3">The sequence shown here is derived from an EMBL/GenBank/DDBJ whole genome shotgun (WGS) entry which is preliminary data.</text>
</comment>
<sequence length="430" mass="47637">MNIGTKVEVRFAKSRRLSGTIACVNDDETCDVDLDSGEKEKGVPLVLIRNIVDSVSNDDAAVLSKREASEININSSNDDRNFLSIGDRVEAKFRGRGSRYYLGTIKNVSGGKYDIDYDDGDQDRKLSAEHVRKLDGSVEQQRRGRVSRTKTSGARISDGEKKAVKDSVGLTDVKTDDSVPTKHSLFDKGQRVTARYRGRGKRWYKGTIAECFESKNEYTIHYDDGDRDRNLAAEFIRAIDNDSEVVLQQERQQLIEIFILAIWRRVNSEEENKKAAKGADAISTVYDDATKKAAVELAESATKEDVVIAPDDISAIVVPDVADGDVSFVVDSGHKTRKESSDDVPGGRTIQQDDQSTAGYSSGKGNRLYRGKVVRVKTIHLYEIEYADSTTDTNIPFGALRLPQGFNESDIKVGTSVDVLSWQDRFAAVL</sequence>
<feature type="region of interest" description="Disordered" evidence="1">
    <location>
        <begin position="133"/>
        <end position="158"/>
    </location>
</feature>
<accession>A0AAD8XT55</accession>
<dbReference type="Gene3D" id="2.30.30.140">
    <property type="match status" value="2"/>
</dbReference>
<dbReference type="EMBL" id="JATAAI010000056">
    <property type="protein sequence ID" value="KAK1732940.1"/>
    <property type="molecule type" value="Genomic_DNA"/>
</dbReference>